<gene>
    <name evidence="1" type="ORF">NBEOAGPD_1421</name>
</gene>
<reference evidence="1" key="2">
    <citation type="submission" date="2021-08" db="EMBL/GenBank/DDBJ databases">
        <authorList>
            <person name="Tani A."/>
            <person name="Ola A."/>
            <person name="Ogura Y."/>
            <person name="Katsura K."/>
            <person name="Hayashi T."/>
        </authorList>
    </citation>
    <scope>NUCLEOTIDE SEQUENCE</scope>
    <source>
        <strain evidence="1">NBRC 103626</strain>
    </source>
</reference>
<evidence type="ECO:0000313" key="1">
    <source>
        <dbReference type="EMBL" id="GJD78207.1"/>
    </source>
</evidence>
<organism evidence="1 2">
    <name type="scientific">Methylobacterium gregans</name>
    <dbReference type="NCBI Taxonomy" id="374424"/>
    <lineage>
        <taxon>Bacteria</taxon>
        <taxon>Pseudomonadati</taxon>
        <taxon>Pseudomonadota</taxon>
        <taxon>Alphaproteobacteria</taxon>
        <taxon>Hyphomicrobiales</taxon>
        <taxon>Methylobacteriaceae</taxon>
        <taxon>Methylobacterium</taxon>
    </lineage>
</organism>
<dbReference type="EMBL" id="BPQM01000029">
    <property type="protein sequence ID" value="GJD78207.1"/>
    <property type="molecule type" value="Genomic_DNA"/>
</dbReference>
<accession>A0AA37HLV4</accession>
<name>A0AA37HLV4_9HYPH</name>
<protein>
    <submittedName>
        <fullName evidence="1">Uncharacterized protein</fullName>
    </submittedName>
</protein>
<dbReference type="AlphaFoldDB" id="A0AA37HLV4"/>
<comment type="caution">
    <text evidence="1">The sequence shown here is derived from an EMBL/GenBank/DDBJ whole genome shotgun (WGS) entry which is preliminary data.</text>
</comment>
<proteinExistence type="predicted"/>
<reference evidence="1" key="1">
    <citation type="journal article" date="2016" name="Front. Microbiol.">
        <title>Genome Sequence of the Piezophilic, Mesophilic Sulfate-Reducing Bacterium Desulfovibrio indicus J2T.</title>
        <authorList>
            <person name="Cao J."/>
            <person name="Maignien L."/>
            <person name="Shao Z."/>
            <person name="Alain K."/>
            <person name="Jebbar M."/>
        </authorList>
    </citation>
    <scope>NUCLEOTIDE SEQUENCE</scope>
    <source>
        <strain evidence="1">NBRC 103626</strain>
    </source>
</reference>
<sequence>MTVAVPPPDPAATLVEVFAGSAAEHDRNGSFPHGNLAGRYEAGLALQQRAELCGTAAHAQANPLERHLRDVLRARIHRPQGDAVRAAGRTALGR</sequence>
<keyword evidence="2" id="KW-1185">Reference proteome</keyword>
<dbReference type="Proteomes" id="UP001055108">
    <property type="component" value="Unassembled WGS sequence"/>
</dbReference>
<evidence type="ECO:0000313" key="2">
    <source>
        <dbReference type="Proteomes" id="UP001055108"/>
    </source>
</evidence>
<dbReference type="Gene3D" id="1.20.140.10">
    <property type="entry name" value="Butyryl-CoA Dehydrogenase, subunit A, domain 3"/>
    <property type="match status" value="1"/>
</dbReference>